<gene>
    <name evidence="3" type="ORF">ACFQZV_13120</name>
</gene>
<evidence type="ECO:0000313" key="4">
    <source>
        <dbReference type="Proteomes" id="UP001597042"/>
    </source>
</evidence>
<sequence length="180" mass="19202">MTTFHLRLAGLATATLLLAGCASDADVAGPSEVDQEPPVSTEGNAPEDDEPVESRGAVRVNEATTYSITELRRCEPLDDEMIERELELQGFGEHDGERVQIDVYLQTLAGAPQNHVSWAGPEGVFGSDPLDGGRGDARVTWGPDDASVLGSATMFDALAGEERIMLDFDLEVPADTVACR</sequence>
<dbReference type="EMBL" id="JBHTIM010000001">
    <property type="protein sequence ID" value="MFD0782237.1"/>
    <property type="molecule type" value="Genomic_DNA"/>
</dbReference>
<organism evidence="3 4">
    <name type="scientific">Microbacterium koreense</name>
    <dbReference type="NCBI Taxonomy" id="323761"/>
    <lineage>
        <taxon>Bacteria</taxon>
        <taxon>Bacillati</taxon>
        <taxon>Actinomycetota</taxon>
        <taxon>Actinomycetes</taxon>
        <taxon>Micrococcales</taxon>
        <taxon>Microbacteriaceae</taxon>
        <taxon>Microbacterium</taxon>
    </lineage>
</organism>
<reference evidence="4" key="1">
    <citation type="journal article" date="2019" name="Int. J. Syst. Evol. Microbiol.">
        <title>The Global Catalogue of Microorganisms (GCM) 10K type strain sequencing project: providing services to taxonomists for standard genome sequencing and annotation.</title>
        <authorList>
            <consortium name="The Broad Institute Genomics Platform"/>
            <consortium name="The Broad Institute Genome Sequencing Center for Infectious Disease"/>
            <person name="Wu L."/>
            <person name="Ma J."/>
        </authorList>
    </citation>
    <scope>NUCLEOTIDE SEQUENCE [LARGE SCALE GENOMIC DNA]</scope>
    <source>
        <strain evidence="4">CCUG 50754</strain>
    </source>
</reference>
<protein>
    <recommendedName>
        <fullName evidence="5">Lipoprotein</fullName>
    </recommendedName>
</protein>
<feature type="signal peptide" evidence="2">
    <location>
        <begin position="1"/>
        <end position="24"/>
    </location>
</feature>
<keyword evidence="2" id="KW-0732">Signal</keyword>
<evidence type="ECO:0000256" key="2">
    <source>
        <dbReference type="SAM" id="SignalP"/>
    </source>
</evidence>
<accession>A0ABW2ZUA7</accession>
<keyword evidence="4" id="KW-1185">Reference proteome</keyword>
<feature type="chain" id="PRO_5046714805" description="Lipoprotein" evidence="2">
    <location>
        <begin position="25"/>
        <end position="180"/>
    </location>
</feature>
<proteinExistence type="predicted"/>
<name>A0ABW2ZUA7_9MICO</name>
<evidence type="ECO:0000313" key="3">
    <source>
        <dbReference type="EMBL" id="MFD0782237.1"/>
    </source>
</evidence>
<evidence type="ECO:0008006" key="5">
    <source>
        <dbReference type="Google" id="ProtNLM"/>
    </source>
</evidence>
<evidence type="ECO:0000256" key="1">
    <source>
        <dbReference type="SAM" id="MobiDB-lite"/>
    </source>
</evidence>
<feature type="region of interest" description="Disordered" evidence="1">
    <location>
        <begin position="28"/>
        <end position="56"/>
    </location>
</feature>
<dbReference type="RefSeq" id="WP_378752421.1">
    <property type="nucleotide sequence ID" value="NZ_JBHSSV010000009.1"/>
</dbReference>
<comment type="caution">
    <text evidence="3">The sequence shown here is derived from an EMBL/GenBank/DDBJ whole genome shotgun (WGS) entry which is preliminary data.</text>
</comment>
<dbReference type="PROSITE" id="PS51257">
    <property type="entry name" value="PROKAR_LIPOPROTEIN"/>
    <property type="match status" value="1"/>
</dbReference>
<dbReference type="Proteomes" id="UP001597042">
    <property type="component" value="Unassembled WGS sequence"/>
</dbReference>